<dbReference type="PATRIC" id="fig|504832.7.peg.3065"/>
<comment type="catalytic activity">
    <reaction evidence="1">
        <text>Hydrolyzes the link between N-acetylmuramoyl residues and L-amino acid residues in certain cell-wall glycopeptides.</text>
        <dbReference type="EC" id="3.5.1.28"/>
    </reaction>
</comment>
<accession>F8BXB8</accession>
<dbReference type="InterPro" id="IPR036505">
    <property type="entry name" value="Amidase/PGRP_sf"/>
</dbReference>
<dbReference type="InterPro" id="IPR002502">
    <property type="entry name" value="Amidase_domain"/>
</dbReference>
<evidence type="ECO:0000256" key="3">
    <source>
        <dbReference type="ARBA" id="ARBA00011901"/>
    </source>
</evidence>
<keyword evidence="5" id="KW-0961">Cell wall biogenesis/degradation</keyword>
<dbReference type="InterPro" id="IPR051206">
    <property type="entry name" value="NAMLAA_amidase_2"/>
</dbReference>
<evidence type="ECO:0000259" key="6">
    <source>
        <dbReference type="SMART" id="SM00644"/>
    </source>
</evidence>
<evidence type="ECO:0000256" key="2">
    <source>
        <dbReference type="ARBA" id="ARBA00007553"/>
    </source>
</evidence>
<dbReference type="PANTHER" id="PTHR30417:SF1">
    <property type="entry name" value="N-ACETYLMURAMOYL-L-ALANINE AMIDASE AMID"/>
    <property type="match status" value="1"/>
</dbReference>
<dbReference type="Gene3D" id="1.10.101.10">
    <property type="entry name" value="PGBD-like superfamily/PGBD"/>
    <property type="match status" value="1"/>
</dbReference>
<dbReference type="Proteomes" id="UP000007730">
    <property type="component" value="Chromosome"/>
</dbReference>
<sequence length="291" mass="31150">MAVRFPLYVKSLYESAERVPQPQAQAIDVVVRSRLDGAMASPFTADSPLASSVMASPNLDERCAPVELIVLHYTGMPEEDAALARLCDAEAKVSSHYVVRENGEVVQLVAEEKRAWHAGVSCWRGASDINSRSIGIEIVNPGHDGDCPPYPDPQIAAVIALCRDILARNGIRRDQVLAHSDIAPTRKQDPGEWFPWGRLAAEGVGLWVEPAPLDDTSGAEADAGEAAAFIGALAGYGYGITPADPPEVKAAVVAAFQRHFRPARGDGKVDRSSIETLRRLLAARQALVVGA</sequence>
<evidence type="ECO:0000313" key="8">
    <source>
        <dbReference type="Proteomes" id="UP000007730"/>
    </source>
</evidence>
<keyword evidence="8" id="KW-1185">Reference proteome</keyword>
<dbReference type="OrthoDB" id="9794842at2"/>
<evidence type="ECO:0000256" key="1">
    <source>
        <dbReference type="ARBA" id="ARBA00001561"/>
    </source>
</evidence>
<evidence type="ECO:0000313" key="7">
    <source>
        <dbReference type="EMBL" id="AEI07595.1"/>
    </source>
</evidence>
<dbReference type="SUPFAM" id="SSF55846">
    <property type="entry name" value="N-acetylmuramoyl-L-alanine amidase-like"/>
    <property type="match status" value="1"/>
</dbReference>
<dbReference type="eggNOG" id="COG3023">
    <property type="taxonomic scope" value="Bacteria"/>
</dbReference>
<evidence type="ECO:0000256" key="4">
    <source>
        <dbReference type="ARBA" id="ARBA00022801"/>
    </source>
</evidence>
<organism evidence="7 8">
    <name type="scientific">Afipia carboxidovorans (strain ATCC 49405 / DSM 1227 / KCTC 32145 / OM5)</name>
    <name type="common">Oligotropha carboxidovorans</name>
    <dbReference type="NCBI Taxonomy" id="504832"/>
    <lineage>
        <taxon>Bacteria</taxon>
        <taxon>Pseudomonadati</taxon>
        <taxon>Pseudomonadota</taxon>
        <taxon>Alphaproteobacteria</taxon>
        <taxon>Hyphomicrobiales</taxon>
        <taxon>Nitrobacteraceae</taxon>
        <taxon>Afipia</taxon>
    </lineage>
</organism>
<dbReference type="Gene3D" id="3.40.80.10">
    <property type="entry name" value="Peptidoglycan recognition protein-like"/>
    <property type="match status" value="1"/>
</dbReference>
<reference evidence="7 8" key="1">
    <citation type="journal article" date="2011" name="J. Bacteriol.">
        <title>Complete genome sequences of the chemolithoautotrophic Oligotropha carboxidovorans strains OM4 and OM5.</title>
        <authorList>
            <person name="Volland S."/>
            <person name="Rachinger M."/>
            <person name="Strittmatter A."/>
            <person name="Daniel R."/>
            <person name="Gottschalk G."/>
            <person name="Meyer O."/>
        </authorList>
    </citation>
    <scope>NUCLEOTIDE SEQUENCE [LARGE SCALE GENOMIC DNA]</scope>
    <source>
        <strain evidence="8">ATCC 49405 / DSM 1227 / KCTC 32145 / OM5</strain>
    </source>
</reference>
<dbReference type="InterPro" id="IPR036365">
    <property type="entry name" value="PGBD-like_sf"/>
</dbReference>
<gene>
    <name evidence="7" type="ordered locus">OCA5_c29040</name>
</gene>
<dbReference type="HOGENOM" id="CLU_049290_2_2_5"/>
<dbReference type="GO" id="GO:0008745">
    <property type="term" value="F:N-acetylmuramoyl-L-alanine amidase activity"/>
    <property type="evidence" value="ECO:0007669"/>
    <property type="project" value="UniProtKB-EC"/>
</dbReference>
<dbReference type="GO" id="GO:0009254">
    <property type="term" value="P:peptidoglycan turnover"/>
    <property type="evidence" value="ECO:0007669"/>
    <property type="project" value="TreeGrafter"/>
</dbReference>
<dbReference type="Pfam" id="PF01510">
    <property type="entry name" value="Amidase_2"/>
    <property type="match status" value="1"/>
</dbReference>
<comment type="similarity">
    <text evidence="2">Belongs to the N-acetylmuramoyl-L-alanine amidase 2 family.</text>
</comment>
<dbReference type="EMBL" id="CP002826">
    <property type="protein sequence ID" value="AEI07595.1"/>
    <property type="molecule type" value="Genomic_DNA"/>
</dbReference>
<dbReference type="GO" id="GO:0019867">
    <property type="term" value="C:outer membrane"/>
    <property type="evidence" value="ECO:0007669"/>
    <property type="project" value="TreeGrafter"/>
</dbReference>
<dbReference type="GO" id="GO:0071555">
    <property type="term" value="P:cell wall organization"/>
    <property type="evidence" value="ECO:0007669"/>
    <property type="project" value="UniProtKB-KW"/>
</dbReference>
<dbReference type="SMART" id="SM00644">
    <property type="entry name" value="Ami_2"/>
    <property type="match status" value="1"/>
</dbReference>
<dbReference type="AlphaFoldDB" id="F8BXB8"/>
<keyword evidence="4 7" id="KW-0378">Hydrolase</keyword>
<dbReference type="CDD" id="cd06583">
    <property type="entry name" value="PGRP"/>
    <property type="match status" value="1"/>
</dbReference>
<dbReference type="PANTHER" id="PTHR30417">
    <property type="entry name" value="N-ACETYLMURAMOYL-L-ALANINE AMIDASE AMID"/>
    <property type="match status" value="1"/>
</dbReference>
<protein>
    <recommendedName>
        <fullName evidence="3">N-acetylmuramoyl-L-alanine amidase</fullName>
        <ecNumber evidence="3">3.5.1.28</ecNumber>
    </recommendedName>
</protein>
<evidence type="ECO:0000256" key="5">
    <source>
        <dbReference type="ARBA" id="ARBA00023316"/>
    </source>
</evidence>
<dbReference type="InterPro" id="IPR036366">
    <property type="entry name" value="PGBDSf"/>
</dbReference>
<dbReference type="KEGG" id="ocg:OCA5_c29040"/>
<dbReference type="STRING" id="504832.OCA5_c29040"/>
<dbReference type="SUPFAM" id="SSF47090">
    <property type="entry name" value="PGBD-like"/>
    <property type="match status" value="1"/>
</dbReference>
<dbReference type="EC" id="3.5.1.28" evidence="3"/>
<feature type="domain" description="N-acetylmuramoyl-L-alanine amidase" evidence="6">
    <location>
        <begin position="54"/>
        <end position="191"/>
    </location>
</feature>
<name>F8BXB8_AFIC5</name>
<dbReference type="GO" id="GO:0009253">
    <property type="term" value="P:peptidoglycan catabolic process"/>
    <property type="evidence" value="ECO:0007669"/>
    <property type="project" value="InterPro"/>
</dbReference>
<proteinExistence type="inferred from homology"/>
<dbReference type="RefSeq" id="WP_013913320.1">
    <property type="nucleotide sequence ID" value="NC_011386.1"/>
</dbReference>